<evidence type="ECO:0000313" key="1">
    <source>
        <dbReference type="EMBL" id="KKL94537.1"/>
    </source>
</evidence>
<gene>
    <name evidence="1" type="ORF">LCGC14_1863640</name>
</gene>
<organism evidence="1">
    <name type="scientific">marine sediment metagenome</name>
    <dbReference type="NCBI Taxonomy" id="412755"/>
    <lineage>
        <taxon>unclassified sequences</taxon>
        <taxon>metagenomes</taxon>
        <taxon>ecological metagenomes</taxon>
    </lineage>
</organism>
<name>A0A0F9J5Q6_9ZZZZ</name>
<sequence>MSDLATTVFGNQRLTIEDIVYIALEQGAVALSG</sequence>
<protein>
    <submittedName>
        <fullName evidence="1">Uncharacterized protein</fullName>
    </submittedName>
</protein>
<dbReference type="EMBL" id="LAZR01018899">
    <property type="protein sequence ID" value="KKL94537.1"/>
    <property type="molecule type" value="Genomic_DNA"/>
</dbReference>
<accession>A0A0F9J5Q6</accession>
<reference evidence="1" key="1">
    <citation type="journal article" date="2015" name="Nature">
        <title>Complex archaea that bridge the gap between prokaryotes and eukaryotes.</title>
        <authorList>
            <person name="Spang A."/>
            <person name="Saw J.H."/>
            <person name="Jorgensen S.L."/>
            <person name="Zaremba-Niedzwiedzka K."/>
            <person name="Martijn J."/>
            <person name="Lind A.E."/>
            <person name="van Eijk R."/>
            <person name="Schleper C."/>
            <person name="Guy L."/>
            <person name="Ettema T.J."/>
        </authorList>
    </citation>
    <scope>NUCLEOTIDE SEQUENCE</scope>
</reference>
<proteinExistence type="predicted"/>
<dbReference type="AlphaFoldDB" id="A0A0F9J5Q6"/>
<comment type="caution">
    <text evidence="1">The sequence shown here is derived from an EMBL/GenBank/DDBJ whole genome shotgun (WGS) entry which is preliminary data.</text>
</comment>
<feature type="non-terminal residue" evidence="1">
    <location>
        <position position="33"/>
    </location>
</feature>